<protein>
    <submittedName>
        <fullName evidence="1">Uncharacterized protein</fullName>
    </submittedName>
</protein>
<gene>
    <name evidence="1" type="ORF">E5S67_00041</name>
</gene>
<dbReference type="RefSeq" id="WP_172184320.1">
    <property type="nucleotide sequence ID" value="NZ_CAWPPK010000001.1"/>
</dbReference>
<proteinExistence type="predicted"/>
<keyword evidence="2" id="KW-1185">Reference proteome</keyword>
<sequence length="49" mass="5697">MLRGNRIFQHDFYFTGVRAAEYGARYRGFAVGDDRTPKKRCVQNRDASV</sequence>
<organism evidence="1 2">
    <name type="scientific">Microcoleus asticus IPMA8</name>
    <dbReference type="NCBI Taxonomy" id="2563858"/>
    <lineage>
        <taxon>Bacteria</taxon>
        <taxon>Bacillati</taxon>
        <taxon>Cyanobacteriota</taxon>
        <taxon>Cyanophyceae</taxon>
        <taxon>Oscillatoriophycideae</taxon>
        <taxon>Oscillatoriales</taxon>
        <taxon>Microcoleaceae</taxon>
        <taxon>Microcoleus</taxon>
        <taxon>Microcoleus asticus</taxon>
    </lineage>
</organism>
<dbReference type="EMBL" id="SRRZ01000001">
    <property type="protein sequence ID" value="NQE32329.1"/>
    <property type="molecule type" value="Genomic_DNA"/>
</dbReference>
<dbReference type="Proteomes" id="UP000702425">
    <property type="component" value="Unassembled WGS sequence"/>
</dbReference>
<evidence type="ECO:0000313" key="1">
    <source>
        <dbReference type="EMBL" id="NQE32329.1"/>
    </source>
</evidence>
<name>A0ABX2CPN5_9CYAN</name>
<evidence type="ECO:0000313" key="2">
    <source>
        <dbReference type="Proteomes" id="UP000702425"/>
    </source>
</evidence>
<comment type="caution">
    <text evidence="1">The sequence shown here is derived from an EMBL/GenBank/DDBJ whole genome shotgun (WGS) entry which is preliminary data.</text>
</comment>
<reference evidence="1 2" key="1">
    <citation type="journal article" date="2020" name="Sci. Rep.">
        <title>A novel cyanobacterial geosmin producer, revising GeoA distribution and dispersion patterns in Bacteria.</title>
        <authorList>
            <person name="Churro C."/>
            <person name="Semedo-Aguiar A.P."/>
            <person name="Silva A.D."/>
            <person name="Pereira-Leal J.B."/>
            <person name="Leite R.B."/>
        </authorList>
    </citation>
    <scope>NUCLEOTIDE SEQUENCE [LARGE SCALE GENOMIC DNA]</scope>
    <source>
        <strain evidence="1 2">IPMA8</strain>
    </source>
</reference>
<accession>A0ABX2CPN5</accession>